<name>A0A9N9HK53_9GLOM</name>
<sequence length="222" mass="25060">MQMLHEKGLLYVNLTCKKSELCVSNSCEQTKKLATTITKAIDNNKKGVNGKRRILSIIAEDYSLEQLKILNVSIQIAKIISAPLEKPEPEFDTHTTPKAQWSIPVPNILGIKPNRLRITQLHDELNRYKALREKQKFGKKGGDKRILKEVVELLKGYFHSGNTPGKSHLSAEDMMKELHMAAEMGYLAKEKIPQKVDTIRGWISRYSAHIKAEAAKKALTTS</sequence>
<evidence type="ECO:0000313" key="2">
    <source>
        <dbReference type="Proteomes" id="UP000789570"/>
    </source>
</evidence>
<keyword evidence="2" id="KW-1185">Reference proteome</keyword>
<dbReference type="AlphaFoldDB" id="A0A9N9HK53"/>
<dbReference type="Proteomes" id="UP000789570">
    <property type="component" value="Unassembled WGS sequence"/>
</dbReference>
<accession>A0A9N9HK53</accession>
<protein>
    <submittedName>
        <fullName evidence="1">16959_t:CDS:1</fullName>
    </submittedName>
</protein>
<dbReference type="EMBL" id="CAJVPQ010006793">
    <property type="protein sequence ID" value="CAG8689423.1"/>
    <property type="molecule type" value="Genomic_DNA"/>
</dbReference>
<reference evidence="1" key="1">
    <citation type="submission" date="2021-06" db="EMBL/GenBank/DDBJ databases">
        <authorList>
            <person name="Kallberg Y."/>
            <person name="Tangrot J."/>
            <person name="Rosling A."/>
        </authorList>
    </citation>
    <scope>NUCLEOTIDE SEQUENCE</scope>
    <source>
        <strain evidence="1">UK204</strain>
    </source>
</reference>
<evidence type="ECO:0000313" key="1">
    <source>
        <dbReference type="EMBL" id="CAG8689423.1"/>
    </source>
</evidence>
<organism evidence="1 2">
    <name type="scientific">Funneliformis caledonium</name>
    <dbReference type="NCBI Taxonomy" id="1117310"/>
    <lineage>
        <taxon>Eukaryota</taxon>
        <taxon>Fungi</taxon>
        <taxon>Fungi incertae sedis</taxon>
        <taxon>Mucoromycota</taxon>
        <taxon>Glomeromycotina</taxon>
        <taxon>Glomeromycetes</taxon>
        <taxon>Glomerales</taxon>
        <taxon>Glomeraceae</taxon>
        <taxon>Funneliformis</taxon>
    </lineage>
</organism>
<proteinExistence type="predicted"/>
<feature type="non-terminal residue" evidence="1">
    <location>
        <position position="222"/>
    </location>
</feature>
<dbReference type="OrthoDB" id="2441667at2759"/>
<gene>
    <name evidence="1" type="ORF">FCALED_LOCUS12877</name>
</gene>
<comment type="caution">
    <text evidence="1">The sequence shown here is derived from an EMBL/GenBank/DDBJ whole genome shotgun (WGS) entry which is preliminary data.</text>
</comment>